<dbReference type="Proteomes" id="UP000001072">
    <property type="component" value="Unassembled WGS sequence"/>
</dbReference>
<organism evidence="3">
    <name type="scientific">Melampsora larici-populina (strain 98AG31 / pathotype 3-4-7)</name>
    <name type="common">Poplar leaf rust fungus</name>
    <dbReference type="NCBI Taxonomy" id="747676"/>
    <lineage>
        <taxon>Eukaryota</taxon>
        <taxon>Fungi</taxon>
        <taxon>Dikarya</taxon>
        <taxon>Basidiomycota</taxon>
        <taxon>Pucciniomycotina</taxon>
        <taxon>Pucciniomycetes</taxon>
        <taxon>Pucciniales</taxon>
        <taxon>Melampsoraceae</taxon>
        <taxon>Melampsora</taxon>
    </lineage>
</organism>
<name>F4RDX1_MELLP</name>
<dbReference type="InParanoid" id="F4RDX1"/>
<keyword evidence="3" id="KW-1185">Reference proteome</keyword>
<feature type="compositionally biased region" description="Polar residues" evidence="1">
    <location>
        <begin position="323"/>
        <end position="332"/>
    </location>
</feature>
<feature type="compositionally biased region" description="Polar residues" evidence="1">
    <location>
        <begin position="39"/>
        <end position="52"/>
    </location>
</feature>
<dbReference type="HOGENOM" id="CLU_501590_0_0_1"/>
<reference evidence="3" key="1">
    <citation type="journal article" date="2011" name="Proc. Natl. Acad. Sci. U.S.A.">
        <title>Obligate biotrophy features unraveled by the genomic analysis of rust fungi.</title>
        <authorList>
            <person name="Duplessis S."/>
            <person name="Cuomo C.A."/>
            <person name="Lin Y.-C."/>
            <person name="Aerts A."/>
            <person name="Tisserant E."/>
            <person name="Veneault-Fourrey C."/>
            <person name="Joly D.L."/>
            <person name="Hacquard S."/>
            <person name="Amselem J."/>
            <person name="Cantarel B.L."/>
            <person name="Chiu R."/>
            <person name="Coutinho P.M."/>
            <person name="Feau N."/>
            <person name="Field M."/>
            <person name="Frey P."/>
            <person name="Gelhaye E."/>
            <person name="Goldberg J."/>
            <person name="Grabherr M.G."/>
            <person name="Kodira C.D."/>
            <person name="Kohler A."/>
            <person name="Kuees U."/>
            <person name="Lindquist E.A."/>
            <person name="Lucas S.M."/>
            <person name="Mago R."/>
            <person name="Mauceli E."/>
            <person name="Morin E."/>
            <person name="Murat C."/>
            <person name="Pangilinan J.L."/>
            <person name="Park R."/>
            <person name="Pearson M."/>
            <person name="Quesneville H."/>
            <person name="Rouhier N."/>
            <person name="Sakthikumar S."/>
            <person name="Salamov A.A."/>
            <person name="Schmutz J."/>
            <person name="Selles B."/>
            <person name="Shapiro H."/>
            <person name="Tanguay P."/>
            <person name="Tuskan G.A."/>
            <person name="Henrissat B."/>
            <person name="Van de Peer Y."/>
            <person name="Rouze P."/>
            <person name="Ellis J.G."/>
            <person name="Dodds P.N."/>
            <person name="Schein J.E."/>
            <person name="Zhong S."/>
            <person name="Hamelin R.C."/>
            <person name="Grigoriev I.V."/>
            <person name="Szabo L.J."/>
            <person name="Martin F."/>
        </authorList>
    </citation>
    <scope>NUCLEOTIDE SEQUENCE [LARGE SCALE GENOMIC DNA]</scope>
    <source>
        <strain evidence="3">98AG31 / pathotype 3-4-7</strain>
    </source>
</reference>
<protein>
    <submittedName>
        <fullName evidence="2">Uncharacterized protein</fullName>
    </submittedName>
</protein>
<feature type="compositionally biased region" description="Polar residues" evidence="1">
    <location>
        <begin position="439"/>
        <end position="450"/>
    </location>
</feature>
<dbReference type="RefSeq" id="XP_007407262.1">
    <property type="nucleotide sequence ID" value="XM_007407200.1"/>
</dbReference>
<evidence type="ECO:0000256" key="1">
    <source>
        <dbReference type="SAM" id="MobiDB-lite"/>
    </source>
</evidence>
<dbReference type="EMBL" id="GL883097">
    <property type="protein sequence ID" value="EGG09535.1"/>
    <property type="molecule type" value="Genomic_DNA"/>
</dbReference>
<feature type="region of interest" description="Disordered" evidence="1">
    <location>
        <begin position="425"/>
        <end position="450"/>
    </location>
</feature>
<feature type="region of interest" description="Disordered" evidence="1">
    <location>
        <begin position="96"/>
        <end position="121"/>
    </location>
</feature>
<feature type="compositionally biased region" description="Low complexity" evidence="1">
    <location>
        <begin position="256"/>
        <end position="270"/>
    </location>
</feature>
<accession>F4RDX1</accession>
<dbReference type="VEuPathDB" id="FungiDB:MELLADRAFT_61184"/>
<feature type="region of interest" description="Disordered" evidence="1">
    <location>
        <begin position="256"/>
        <end position="342"/>
    </location>
</feature>
<dbReference type="KEGG" id="mlr:MELLADRAFT_61184"/>
<gene>
    <name evidence="2" type="ORF">MELLADRAFT_61184</name>
</gene>
<evidence type="ECO:0000313" key="3">
    <source>
        <dbReference type="Proteomes" id="UP000001072"/>
    </source>
</evidence>
<evidence type="ECO:0000313" key="2">
    <source>
        <dbReference type="EMBL" id="EGG09535.1"/>
    </source>
</evidence>
<proteinExistence type="predicted"/>
<sequence length="543" mass="58250">MGTPGGTAGGLGNTVVFGSLEFERKENSPILPRVGPPTLASNRSPAQVTVGSGTRHVPALQPQVPIPSSAGHSDVLPNANEAPPSQAELLQAAPGAVWVPSGPRPGRIPADSFTHDTSHPRWRSREDYADIVDWRSTRVISDDKIAVSFNSVCNAARSMNGLDHQSDPLPWSRDGLTPSREAAASARYNLDVLRPERPSSSSGEDEVMRDLLVDSEGEQAQLSPGPSGPFMKPPKLILIFDTDRYAGYVGHGPLRPSMLSTPTPSSSTPMGQVGEKPLVRKVSPVKHAGEDPGLPNTRARRQVSPPRPVTGQAPRVRKPPRSAPQSQPTASLPAQGPVPTVAPASRLNAGHINPTVQYRPFGRLLSTAPGLQQLTPLQNPSADRAILGTRDMNRNVHNTPDVALALVPPGQVSHSVLSNTPVVVTQGQQGPRHAVETRPGNSDLTTDSARSGMTSTVASSMLLDQDAAPSTWPFTSENVWQVAPKSPVVSNNKVPTPGRMRWGPPGNVDLFWLLHLAHFRPFAVHKEQNDRFHRCTEYIKVIK</sequence>
<dbReference type="AlphaFoldDB" id="F4RDX1"/>
<feature type="region of interest" description="Disordered" evidence="1">
    <location>
        <begin position="26"/>
        <end position="84"/>
    </location>
</feature>
<dbReference type="GeneID" id="18929690"/>